<gene>
    <name evidence="2" type="ORF">FA046_09145</name>
</gene>
<dbReference type="AlphaFoldDB" id="A0A4U1C0D0"/>
<dbReference type="PROSITE" id="PS51186">
    <property type="entry name" value="GNAT"/>
    <property type="match status" value="1"/>
</dbReference>
<dbReference type="Proteomes" id="UP000308181">
    <property type="component" value="Unassembled WGS sequence"/>
</dbReference>
<reference evidence="2 3" key="1">
    <citation type="submission" date="2019-04" db="EMBL/GenBank/DDBJ databases">
        <title>Pedobacter sp. AR-3-17 sp. nov., isolated from Arctic soil.</title>
        <authorList>
            <person name="Dahal R.H."/>
            <person name="Kim D.-U."/>
        </authorList>
    </citation>
    <scope>NUCLEOTIDE SEQUENCE [LARGE SCALE GENOMIC DNA]</scope>
    <source>
        <strain evidence="2 3">AR-3-17</strain>
    </source>
</reference>
<dbReference type="PANTHER" id="PTHR43233">
    <property type="entry name" value="FAMILY N-ACETYLTRANSFERASE, PUTATIVE (AFU_ORTHOLOGUE AFUA_6G03350)-RELATED"/>
    <property type="match status" value="1"/>
</dbReference>
<dbReference type="InterPro" id="IPR000182">
    <property type="entry name" value="GNAT_dom"/>
</dbReference>
<comment type="caution">
    <text evidence="2">The sequence shown here is derived from an EMBL/GenBank/DDBJ whole genome shotgun (WGS) entry which is preliminary data.</text>
</comment>
<evidence type="ECO:0000313" key="3">
    <source>
        <dbReference type="Proteomes" id="UP000308181"/>
    </source>
</evidence>
<dbReference type="InterPro" id="IPR016181">
    <property type="entry name" value="Acyl_CoA_acyltransferase"/>
</dbReference>
<dbReference type="CDD" id="cd04301">
    <property type="entry name" value="NAT_SF"/>
    <property type="match status" value="1"/>
</dbReference>
<dbReference type="SUPFAM" id="SSF55729">
    <property type="entry name" value="Acyl-CoA N-acyltransferases (Nat)"/>
    <property type="match status" value="1"/>
</dbReference>
<dbReference type="Gene3D" id="3.40.630.30">
    <property type="match status" value="1"/>
</dbReference>
<dbReference type="OrthoDB" id="3216107at2"/>
<dbReference type="EMBL" id="SWBP01000003">
    <property type="protein sequence ID" value="TKB97530.1"/>
    <property type="molecule type" value="Genomic_DNA"/>
</dbReference>
<dbReference type="GO" id="GO:0016747">
    <property type="term" value="F:acyltransferase activity, transferring groups other than amino-acyl groups"/>
    <property type="evidence" value="ECO:0007669"/>
    <property type="project" value="InterPro"/>
</dbReference>
<accession>A0A4U1C0D0</accession>
<feature type="domain" description="N-acetyltransferase" evidence="1">
    <location>
        <begin position="17"/>
        <end position="149"/>
    </location>
</feature>
<protein>
    <submittedName>
        <fullName evidence="2">GNAT family N-acetyltransferase</fullName>
    </submittedName>
</protein>
<evidence type="ECO:0000259" key="1">
    <source>
        <dbReference type="PROSITE" id="PS51186"/>
    </source>
</evidence>
<dbReference type="RefSeq" id="WP_136826106.1">
    <property type="nucleotide sequence ID" value="NZ_SWBP01000003.1"/>
</dbReference>
<dbReference type="Pfam" id="PF00583">
    <property type="entry name" value="Acetyltransf_1"/>
    <property type="match status" value="1"/>
</dbReference>
<keyword evidence="2" id="KW-0808">Transferase</keyword>
<keyword evidence="3" id="KW-1185">Reference proteome</keyword>
<proteinExistence type="predicted"/>
<sequence>MKAKVFINDASYLAKGFLISTDKSLLDFDFIFNFLNHQSYWAKGISKEKLQMAIQESVCFGIYHEQQQIGFARVISDKSTFAYLADVFIIPAYRKQGLSKWLVQTILAYADFKDLKRWLLATADAHELYKKFGFDSLSQPDRFMQIFTPYANTP</sequence>
<dbReference type="PANTHER" id="PTHR43233:SF1">
    <property type="entry name" value="FAMILY N-ACETYLTRANSFERASE, PUTATIVE (AFU_ORTHOLOGUE AFUA_6G03350)-RELATED"/>
    <property type="match status" value="1"/>
</dbReference>
<name>A0A4U1C0D0_9SPHI</name>
<organism evidence="2 3">
    <name type="scientific">Pedobacter cryophilus</name>
    <dbReference type="NCBI Taxonomy" id="2571271"/>
    <lineage>
        <taxon>Bacteria</taxon>
        <taxon>Pseudomonadati</taxon>
        <taxon>Bacteroidota</taxon>
        <taxon>Sphingobacteriia</taxon>
        <taxon>Sphingobacteriales</taxon>
        <taxon>Sphingobacteriaceae</taxon>
        <taxon>Pedobacter</taxon>
    </lineage>
</organism>
<dbReference type="InterPro" id="IPR053144">
    <property type="entry name" value="Acetyltransferase_Butenolide"/>
</dbReference>
<evidence type="ECO:0000313" key="2">
    <source>
        <dbReference type="EMBL" id="TKB97530.1"/>
    </source>
</evidence>